<sequence>MAGQSLNIVVSSAQFVSHGLQIDSDVHITSPTGALLRCDPSFPEPFFSLLSHAKTVSFTNLTFSDCRRAALSADRTGNITFTKCSFFNNSNEDTGGAVALQFPASLTFDDCSFGGNSAHGEDGGAVGVVSSCITVRNSRFWNNTAAYRGGAIGVATASTPSTCFLLVEDSNFTGNWAQNGAVIDTYSMDSYTVRGCVFRDNHALGRGDFGGCMDVIEVVHEVLIESSLFEGNSAGHGAGACFFKRCPSVTFRNVTGLGNTAGAWGGFGDIRLVGALRCDAGVFFLRRVSEAAIRGCTFTANSGSGQGGALYALGVDRLAVQQSVFRENLMLAENGQGGACAVDDSGSVLVEGCLFQGNMATHDAGALELHGAAGGEVALRGCHFESNGASVMGGAARISALRVAVTNSTFLANAGGIGGALVAACGQGLFADLLFDDNDGFLGGSIDLDHATATLLRNITVRRSRAGMGGALMTEMCANVTLEQCLFEDNEAAISGGSIYLLGGANITCTDSRFVGSRAASGGGSITSLGVADSTFEGCAFVGSSAFVGGAVQSRYDLDLDYDRCTFTANRAASYGGAMSFEVAEDIAIQRCTFVDQQADEAAGIMVRGGQLVSLTCLNFTRNRAAFGGGGAVFLDAAYNVTLTQSSFVENVAEFGMGGALELSSGSLRVFGSQFIDNQASERDGGGPCLLSPSWCGTGACGPEHPGRVPHRLVCRTNMLQAANQGGAVAISGTEHAEFAGCDFSHNAVAATGQLQGAVGFGGGALSVDSVGLFSLHDASTTAQLAHADFVGNWAKLVGGGAAIVGSIVKASDSGFVDGAATRGGGVYASDSQVNMSRVTISRNQADQARPASPDPSTPPLPPSRPAAD</sequence>
<feature type="region of interest" description="Disordered" evidence="1">
    <location>
        <begin position="842"/>
        <end position="869"/>
    </location>
</feature>
<evidence type="ECO:0000313" key="4">
    <source>
        <dbReference type="Proteomes" id="UP001141327"/>
    </source>
</evidence>
<reference evidence="3" key="1">
    <citation type="journal article" date="2022" name="bioRxiv">
        <title>Genomics of Preaxostyla Flagellates Illuminates Evolutionary Transitions and the Path Towards Mitochondrial Loss.</title>
        <authorList>
            <person name="Novak L.V.F."/>
            <person name="Treitli S.C."/>
            <person name="Pyrih J."/>
            <person name="Halakuc P."/>
            <person name="Pipaliya S.V."/>
            <person name="Vacek V."/>
            <person name="Brzon O."/>
            <person name="Soukal P."/>
            <person name="Eme L."/>
            <person name="Dacks J.B."/>
            <person name="Karnkowska A."/>
            <person name="Elias M."/>
            <person name="Hampl V."/>
        </authorList>
    </citation>
    <scope>NUCLEOTIDE SEQUENCE</scope>
    <source>
        <strain evidence="3">RCP-MX</strain>
    </source>
</reference>
<keyword evidence="4" id="KW-1185">Reference proteome</keyword>
<dbReference type="SUPFAM" id="SSF51126">
    <property type="entry name" value="Pectin lyase-like"/>
    <property type="match status" value="3"/>
</dbReference>
<proteinExistence type="predicted"/>
<evidence type="ECO:0000313" key="3">
    <source>
        <dbReference type="EMBL" id="KAJ4463058.1"/>
    </source>
</evidence>
<dbReference type="EMBL" id="JAPMOS010000001">
    <property type="protein sequence ID" value="KAJ4463058.1"/>
    <property type="molecule type" value="Genomic_DNA"/>
</dbReference>
<dbReference type="PANTHER" id="PTHR11319:SF35">
    <property type="entry name" value="OUTER MEMBRANE PROTEIN PMPC-RELATED"/>
    <property type="match status" value="1"/>
</dbReference>
<dbReference type="InterPro" id="IPR011050">
    <property type="entry name" value="Pectin_lyase_fold/virulence"/>
</dbReference>
<feature type="compositionally biased region" description="Pro residues" evidence="1">
    <location>
        <begin position="853"/>
        <end position="869"/>
    </location>
</feature>
<dbReference type="Gene3D" id="2.160.20.10">
    <property type="entry name" value="Single-stranded right-handed beta-helix, Pectin lyase-like"/>
    <property type="match status" value="3"/>
</dbReference>
<evidence type="ECO:0000256" key="1">
    <source>
        <dbReference type="SAM" id="MobiDB-lite"/>
    </source>
</evidence>
<feature type="domain" description="Right handed beta helix" evidence="2">
    <location>
        <begin position="53"/>
        <end position="202"/>
    </location>
</feature>
<evidence type="ECO:0000259" key="2">
    <source>
        <dbReference type="Pfam" id="PF13229"/>
    </source>
</evidence>
<name>A0ABQ8UVZ4_9EUKA</name>
<dbReference type="Proteomes" id="UP001141327">
    <property type="component" value="Unassembled WGS sequence"/>
</dbReference>
<dbReference type="SMART" id="SM00710">
    <property type="entry name" value="PbH1"/>
    <property type="match status" value="11"/>
</dbReference>
<accession>A0ABQ8UVZ4</accession>
<protein>
    <recommendedName>
        <fullName evidence="2">Right handed beta helix domain-containing protein</fullName>
    </recommendedName>
</protein>
<dbReference type="PANTHER" id="PTHR11319">
    <property type="entry name" value="G PROTEIN-COUPLED RECEPTOR-RELATED"/>
    <property type="match status" value="1"/>
</dbReference>
<comment type="caution">
    <text evidence="3">The sequence shown here is derived from an EMBL/GenBank/DDBJ whole genome shotgun (WGS) entry which is preliminary data.</text>
</comment>
<dbReference type="InterPro" id="IPR006626">
    <property type="entry name" value="PbH1"/>
</dbReference>
<dbReference type="Pfam" id="PF13229">
    <property type="entry name" value="Beta_helix"/>
    <property type="match status" value="2"/>
</dbReference>
<dbReference type="InterPro" id="IPR012334">
    <property type="entry name" value="Pectin_lyas_fold"/>
</dbReference>
<organism evidence="3 4">
    <name type="scientific">Paratrimastix pyriformis</name>
    <dbReference type="NCBI Taxonomy" id="342808"/>
    <lineage>
        <taxon>Eukaryota</taxon>
        <taxon>Metamonada</taxon>
        <taxon>Preaxostyla</taxon>
        <taxon>Paratrimastigidae</taxon>
        <taxon>Paratrimastix</taxon>
    </lineage>
</organism>
<gene>
    <name evidence="3" type="ORF">PAPYR_308</name>
</gene>
<feature type="domain" description="Right handed beta helix" evidence="2">
    <location>
        <begin position="333"/>
        <end position="540"/>
    </location>
</feature>
<dbReference type="InterPro" id="IPR039448">
    <property type="entry name" value="Beta_helix"/>
</dbReference>